<organism evidence="2 3">
    <name type="scientific">Jaapia argillacea MUCL 33604</name>
    <dbReference type="NCBI Taxonomy" id="933084"/>
    <lineage>
        <taxon>Eukaryota</taxon>
        <taxon>Fungi</taxon>
        <taxon>Dikarya</taxon>
        <taxon>Basidiomycota</taxon>
        <taxon>Agaricomycotina</taxon>
        <taxon>Agaricomycetes</taxon>
        <taxon>Agaricomycetidae</taxon>
        <taxon>Jaapiales</taxon>
        <taxon>Jaapiaceae</taxon>
        <taxon>Jaapia</taxon>
    </lineage>
</organism>
<feature type="domain" description="DUF6593" evidence="1">
    <location>
        <begin position="29"/>
        <end position="186"/>
    </location>
</feature>
<dbReference type="Pfam" id="PF20236">
    <property type="entry name" value="DUF6593"/>
    <property type="match status" value="1"/>
</dbReference>
<evidence type="ECO:0000313" key="2">
    <source>
        <dbReference type="EMBL" id="KDQ59919.1"/>
    </source>
</evidence>
<dbReference type="Proteomes" id="UP000027265">
    <property type="component" value="Unassembled WGS sequence"/>
</dbReference>
<dbReference type="OrthoDB" id="3256331at2759"/>
<dbReference type="HOGENOM" id="CLU_1294597_0_0_1"/>
<keyword evidence="3" id="KW-1185">Reference proteome</keyword>
<dbReference type="InterPro" id="IPR046528">
    <property type="entry name" value="DUF6593"/>
</dbReference>
<proteinExistence type="predicted"/>
<dbReference type="InParanoid" id="A0A067PZ06"/>
<dbReference type="AlphaFoldDB" id="A0A067PZ06"/>
<protein>
    <recommendedName>
        <fullName evidence="1">DUF6593 domain-containing protein</fullName>
    </recommendedName>
</protein>
<evidence type="ECO:0000313" key="3">
    <source>
        <dbReference type="Proteomes" id="UP000027265"/>
    </source>
</evidence>
<name>A0A067PZ06_9AGAM</name>
<gene>
    <name evidence="2" type="ORF">JAAARDRAFT_636586</name>
</gene>
<dbReference type="EMBL" id="KL197715">
    <property type="protein sequence ID" value="KDQ59919.1"/>
    <property type="molecule type" value="Genomic_DNA"/>
</dbReference>
<evidence type="ECO:0000259" key="1">
    <source>
        <dbReference type="Pfam" id="PF20236"/>
    </source>
</evidence>
<reference evidence="3" key="1">
    <citation type="journal article" date="2014" name="Proc. Natl. Acad. Sci. U.S.A.">
        <title>Extensive sampling of basidiomycete genomes demonstrates inadequacy of the white-rot/brown-rot paradigm for wood decay fungi.</title>
        <authorList>
            <person name="Riley R."/>
            <person name="Salamov A.A."/>
            <person name="Brown D.W."/>
            <person name="Nagy L.G."/>
            <person name="Floudas D."/>
            <person name="Held B.W."/>
            <person name="Levasseur A."/>
            <person name="Lombard V."/>
            <person name="Morin E."/>
            <person name="Otillar R."/>
            <person name="Lindquist E.A."/>
            <person name="Sun H."/>
            <person name="LaButti K.M."/>
            <person name="Schmutz J."/>
            <person name="Jabbour D."/>
            <person name="Luo H."/>
            <person name="Baker S.E."/>
            <person name="Pisabarro A.G."/>
            <person name="Walton J.D."/>
            <person name="Blanchette R.A."/>
            <person name="Henrissat B."/>
            <person name="Martin F."/>
            <person name="Cullen D."/>
            <person name="Hibbett D.S."/>
            <person name="Grigoriev I.V."/>
        </authorList>
    </citation>
    <scope>NUCLEOTIDE SEQUENCE [LARGE SCALE GENOMIC DNA]</scope>
    <source>
        <strain evidence="3">MUCL 33604</strain>
    </source>
</reference>
<sequence>MSGSTSIQMLDPTPIPDMPDVSILVLEKDSPTNTTFYPLGNMAHPLYSVKSDDSANNTEIRHERNGTEMASIHRKKMGADMMTLRGGELMKVKDWLVNTKEPVHGVSFTVRGETYTWGIDSGSRLTLYCVHSITRPVAWYTPSDRHLRVTHGPPSITRAYLALTPQAEQFWDEIIISFCIVFQKVRSGGRTPSTQWYNAWGMMNLMSLFQMSN</sequence>
<accession>A0A067PZ06</accession>